<gene>
    <name evidence="2" type="ORF">LCGC14_1930980</name>
</gene>
<protein>
    <submittedName>
        <fullName evidence="2">Uncharacterized protein</fullName>
    </submittedName>
</protein>
<dbReference type="AlphaFoldDB" id="A0A0F9FN22"/>
<name>A0A0F9FN22_9ZZZZ</name>
<sequence length="21" mass="2383">MPGHTPREKAKKGKHRPVKVT</sequence>
<accession>A0A0F9FN22</accession>
<evidence type="ECO:0000256" key="1">
    <source>
        <dbReference type="SAM" id="MobiDB-lite"/>
    </source>
</evidence>
<feature type="region of interest" description="Disordered" evidence="1">
    <location>
        <begin position="1"/>
        <end position="21"/>
    </location>
</feature>
<comment type="caution">
    <text evidence="2">The sequence shown here is derived from an EMBL/GenBank/DDBJ whole genome shotgun (WGS) entry which is preliminary data.</text>
</comment>
<reference evidence="2" key="1">
    <citation type="journal article" date="2015" name="Nature">
        <title>Complex archaea that bridge the gap between prokaryotes and eukaryotes.</title>
        <authorList>
            <person name="Spang A."/>
            <person name="Saw J.H."/>
            <person name="Jorgensen S.L."/>
            <person name="Zaremba-Niedzwiedzka K."/>
            <person name="Martijn J."/>
            <person name="Lind A.E."/>
            <person name="van Eijk R."/>
            <person name="Schleper C."/>
            <person name="Guy L."/>
            <person name="Ettema T.J."/>
        </authorList>
    </citation>
    <scope>NUCLEOTIDE SEQUENCE</scope>
</reference>
<organism evidence="2">
    <name type="scientific">marine sediment metagenome</name>
    <dbReference type="NCBI Taxonomy" id="412755"/>
    <lineage>
        <taxon>unclassified sequences</taxon>
        <taxon>metagenomes</taxon>
        <taxon>ecological metagenomes</taxon>
    </lineage>
</organism>
<feature type="compositionally biased region" description="Basic residues" evidence="1">
    <location>
        <begin position="9"/>
        <end position="21"/>
    </location>
</feature>
<evidence type="ECO:0000313" key="2">
    <source>
        <dbReference type="EMBL" id="KKL87814.1"/>
    </source>
</evidence>
<feature type="non-terminal residue" evidence="2">
    <location>
        <position position="21"/>
    </location>
</feature>
<dbReference type="EMBL" id="LAZR01020735">
    <property type="protein sequence ID" value="KKL87814.1"/>
    <property type="molecule type" value="Genomic_DNA"/>
</dbReference>
<proteinExistence type="predicted"/>